<organism evidence="2 3">
    <name type="scientific">Haematococcus lacustris</name>
    <name type="common">Green alga</name>
    <name type="synonym">Haematococcus pluvialis</name>
    <dbReference type="NCBI Taxonomy" id="44745"/>
    <lineage>
        <taxon>Eukaryota</taxon>
        <taxon>Viridiplantae</taxon>
        <taxon>Chlorophyta</taxon>
        <taxon>core chlorophytes</taxon>
        <taxon>Chlorophyceae</taxon>
        <taxon>CS clade</taxon>
        <taxon>Chlamydomonadales</taxon>
        <taxon>Haematococcaceae</taxon>
        <taxon>Haematococcus</taxon>
    </lineage>
</organism>
<evidence type="ECO:0000256" key="1">
    <source>
        <dbReference type="SAM" id="MobiDB-lite"/>
    </source>
</evidence>
<dbReference type="EMBL" id="BLLF01000978">
    <property type="protein sequence ID" value="GFH16314.1"/>
    <property type="molecule type" value="Genomic_DNA"/>
</dbReference>
<gene>
    <name evidence="2" type="ORF">HaLaN_12707</name>
</gene>
<proteinExistence type="predicted"/>
<evidence type="ECO:0000313" key="2">
    <source>
        <dbReference type="EMBL" id="GFH16314.1"/>
    </source>
</evidence>
<feature type="compositionally biased region" description="Polar residues" evidence="1">
    <location>
        <begin position="55"/>
        <end position="67"/>
    </location>
</feature>
<reference evidence="2 3" key="1">
    <citation type="submission" date="2020-02" db="EMBL/GenBank/DDBJ databases">
        <title>Draft genome sequence of Haematococcus lacustris strain NIES-144.</title>
        <authorList>
            <person name="Morimoto D."/>
            <person name="Nakagawa S."/>
            <person name="Yoshida T."/>
            <person name="Sawayama S."/>
        </authorList>
    </citation>
    <scope>NUCLEOTIDE SEQUENCE [LARGE SCALE GENOMIC DNA]</scope>
    <source>
        <strain evidence="2 3">NIES-144</strain>
    </source>
</reference>
<dbReference type="AlphaFoldDB" id="A0A699ZBQ2"/>
<feature type="region of interest" description="Disordered" evidence="1">
    <location>
        <begin position="55"/>
        <end position="87"/>
    </location>
</feature>
<keyword evidence="3" id="KW-1185">Reference proteome</keyword>
<accession>A0A699ZBQ2</accession>
<feature type="compositionally biased region" description="Low complexity" evidence="1">
    <location>
        <begin position="171"/>
        <end position="185"/>
    </location>
</feature>
<comment type="caution">
    <text evidence="2">The sequence shown here is derived from an EMBL/GenBank/DDBJ whole genome shotgun (WGS) entry which is preliminary data.</text>
</comment>
<sequence>MLHKRLGLCLRPAWCDQGLANTWAPMARCCARILNRHGKITELKGSTSITHIFTSPGQPSTACSPQAPSRPHRHQGTPQEKRHSGCGIKRPASQLDMLYSAQASGSPNGCFASSLRAGWGVDGMEETAAGGVRAVVVDVGKQPQQDSAWGTLGPCPMLTGLPLPSAPPLDLGLSPQLHHPLQPPQGQRETQQLLDALSGVVKHLNTPVYNVPTIGICRAEQREKAALKLGLSLHCLPSTNHHPNHQSYSTQPTSPQGLASIGEVGTGLQVRGQCGGAGRAGKRVGLRV</sequence>
<dbReference type="Proteomes" id="UP000485058">
    <property type="component" value="Unassembled WGS sequence"/>
</dbReference>
<name>A0A699ZBQ2_HAELA</name>
<feature type="region of interest" description="Disordered" evidence="1">
    <location>
        <begin position="161"/>
        <end position="185"/>
    </location>
</feature>
<protein>
    <submittedName>
        <fullName evidence="2">Uncharacterized protein</fullName>
    </submittedName>
</protein>
<evidence type="ECO:0000313" key="3">
    <source>
        <dbReference type="Proteomes" id="UP000485058"/>
    </source>
</evidence>